<dbReference type="PROSITE" id="PS00041">
    <property type="entry name" value="HTH_ARAC_FAMILY_1"/>
    <property type="match status" value="1"/>
</dbReference>
<comment type="caution">
    <text evidence="5">The sequence shown here is derived from an EMBL/GenBank/DDBJ whole genome shotgun (WGS) entry which is preliminary data.</text>
</comment>
<keyword evidence="2" id="KW-0238">DNA-binding</keyword>
<dbReference type="AlphaFoldDB" id="A0A4R1Y0Y1"/>
<gene>
    <name evidence="5" type="ORF">EC844_103189</name>
</gene>
<keyword evidence="3" id="KW-0804">Transcription</keyword>
<dbReference type="PANTHER" id="PTHR46796:SF6">
    <property type="entry name" value="ARAC SUBFAMILY"/>
    <property type="match status" value="1"/>
</dbReference>
<dbReference type="PROSITE" id="PS01124">
    <property type="entry name" value="HTH_ARAC_FAMILY_2"/>
    <property type="match status" value="1"/>
</dbReference>
<dbReference type="OrthoDB" id="5622169at2"/>
<dbReference type="InterPro" id="IPR018062">
    <property type="entry name" value="HTH_AraC-typ_CS"/>
</dbReference>
<dbReference type="Proteomes" id="UP000294963">
    <property type="component" value="Unassembled WGS sequence"/>
</dbReference>
<proteinExistence type="predicted"/>
<keyword evidence="1" id="KW-0805">Transcription regulation</keyword>
<evidence type="ECO:0000259" key="4">
    <source>
        <dbReference type="PROSITE" id="PS01124"/>
    </source>
</evidence>
<dbReference type="SMART" id="SM00342">
    <property type="entry name" value="HTH_ARAC"/>
    <property type="match status" value="1"/>
</dbReference>
<reference evidence="5 6" key="1">
    <citation type="submission" date="2019-03" db="EMBL/GenBank/DDBJ databases">
        <title>Genomic analyses of the natural microbiome of Caenorhabditis elegans.</title>
        <authorList>
            <person name="Samuel B."/>
        </authorList>
    </citation>
    <scope>NUCLEOTIDE SEQUENCE [LARGE SCALE GENOMIC DNA]</scope>
    <source>
        <strain evidence="5 6">JUb89</strain>
    </source>
</reference>
<dbReference type="Gene3D" id="1.10.10.60">
    <property type="entry name" value="Homeodomain-like"/>
    <property type="match status" value="2"/>
</dbReference>
<accession>A0A4R1Y0Y1</accession>
<dbReference type="InterPro" id="IPR009057">
    <property type="entry name" value="Homeodomain-like_sf"/>
</dbReference>
<protein>
    <submittedName>
        <fullName evidence="5">AraC family transcriptional regulator</fullName>
    </submittedName>
</protein>
<dbReference type="InterPro" id="IPR050204">
    <property type="entry name" value="AraC_XylS_family_regulators"/>
</dbReference>
<evidence type="ECO:0000256" key="3">
    <source>
        <dbReference type="ARBA" id="ARBA00023163"/>
    </source>
</evidence>
<dbReference type="SUPFAM" id="SSF46689">
    <property type="entry name" value="Homeodomain-like"/>
    <property type="match status" value="2"/>
</dbReference>
<dbReference type="EMBL" id="SLVJ01000003">
    <property type="protein sequence ID" value="TCM69242.1"/>
    <property type="molecule type" value="Genomic_DNA"/>
</dbReference>
<dbReference type="InterPro" id="IPR018060">
    <property type="entry name" value="HTH_AraC"/>
</dbReference>
<sequence length="286" mass="33057">MHYQVVDQLQQFKAKLLDSVTLSSGMQLAKWHNQHDQVSVCSNHHTLSLYVHGGYQSYLKTAQGWHNGGGPDHFCLMPKHAETTWDLRDPLTFVHLYYTEQHLHQIAEQIWDKEPRHIELNQQAFVSDPQISMLYHHYLLQSAWHNKENHLEISTATTLLLNHLLKKYSNVQWQAPEVKGGLAPYTLKRVLAWIDAHLNQAITLADLAQQAALSEYHFAHMFKQSMGLAPHQYVMQHRLRLAHQAILTQSQSLSQIALDYGFSSSSHFSHRFKKHFGYTPSQLKAD</sequence>
<dbReference type="PRINTS" id="PR00032">
    <property type="entry name" value="HTHARAC"/>
</dbReference>
<dbReference type="GO" id="GO:0003700">
    <property type="term" value="F:DNA-binding transcription factor activity"/>
    <property type="evidence" value="ECO:0007669"/>
    <property type="project" value="InterPro"/>
</dbReference>
<dbReference type="PANTHER" id="PTHR46796">
    <property type="entry name" value="HTH-TYPE TRANSCRIPTIONAL ACTIVATOR RHAS-RELATED"/>
    <property type="match status" value="1"/>
</dbReference>
<keyword evidence="6" id="KW-1185">Reference proteome</keyword>
<dbReference type="Pfam" id="PF12833">
    <property type="entry name" value="HTH_18"/>
    <property type="match status" value="1"/>
</dbReference>
<name>A0A4R1Y0Y1_ACICA</name>
<dbReference type="InterPro" id="IPR020449">
    <property type="entry name" value="Tscrpt_reg_AraC-type_HTH"/>
</dbReference>
<evidence type="ECO:0000256" key="1">
    <source>
        <dbReference type="ARBA" id="ARBA00023015"/>
    </source>
</evidence>
<feature type="domain" description="HTH araC/xylS-type" evidence="4">
    <location>
        <begin position="188"/>
        <end position="286"/>
    </location>
</feature>
<evidence type="ECO:0000313" key="6">
    <source>
        <dbReference type="Proteomes" id="UP000294963"/>
    </source>
</evidence>
<organism evidence="5 6">
    <name type="scientific">Acinetobacter calcoaceticus</name>
    <dbReference type="NCBI Taxonomy" id="471"/>
    <lineage>
        <taxon>Bacteria</taxon>
        <taxon>Pseudomonadati</taxon>
        <taxon>Pseudomonadota</taxon>
        <taxon>Gammaproteobacteria</taxon>
        <taxon>Moraxellales</taxon>
        <taxon>Moraxellaceae</taxon>
        <taxon>Acinetobacter</taxon>
        <taxon>Acinetobacter calcoaceticus/baumannii complex</taxon>
    </lineage>
</organism>
<evidence type="ECO:0000256" key="2">
    <source>
        <dbReference type="ARBA" id="ARBA00023125"/>
    </source>
</evidence>
<evidence type="ECO:0000313" key="5">
    <source>
        <dbReference type="EMBL" id="TCM69242.1"/>
    </source>
</evidence>
<dbReference type="GO" id="GO:0043565">
    <property type="term" value="F:sequence-specific DNA binding"/>
    <property type="evidence" value="ECO:0007669"/>
    <property type="project" value="InterPro"/>
</dbReference>